<organism evidence="1 2">
    <name type="scientific">Nephila pilipes</name>
    <name type="common">Giant wood spider</name>
    <name type="synonym">Nephila maculata</name>
    <dbReference type="NCBI Taxonomy" id="299642"/>
    <lineage>
        <taxon>Eukaryota</taxon>
        <taxon>Metazoa</taxon>
        <taxon>Ecdysozoa</taxon>
        <taxon>Arthropoda</taxon>
        <taxon>Chelicerata</taxon>
        <taxon>Arachnida</taxon>
        <taxon>Araneae</taxon>
        <taxon>Araneomorphae</taxon>
        <taxon>Entelegynae</taxon>
        <taxon>Araneoidea</taxon>
        <taxon>Nephilidae</taxon>
        <taxon>Nephila</taxon>
    </lineage>
</organism>
<dbReference type="InterPro" id="IPR052709">
    <property type="entry name" value="Transposase-MT_Hybrid"/>
</dbReference>
<evidence type="ECO:0000313" key="2">
    <source>
        <dbReference type="Proteomes" id="UP000887013"/>
    </source>
</evidence>
<keyword evidence="2" id="KW-1185">Reference proteome</keyword>
<name>A0A8X6UIA6_NEPPI</name>
<dbReference type="OrthoDB" id="8189655at2759"/>
<dbReference type="AlphaFoldDB" id="A0A8X6UIA6"/>
<dbReference type="EMBL" id="BMAW01127945">
    <property type="protein sequence ID" value="GFU23392.1"/>
    <property type="molecule type" value="Genomic_DNA"/>
</dbReference>
<proteinExistence type="predicted"/>
<accession>A0A8X6UIA6</accession>
<dbReference type="Proteomes" id="UP000887013">
    <property type="component" value="Unassembled WGS sequence"/>
</dbReference>
<evidence type="ECO:0000313" key="1">
    <source>
        <dbReference type="EMBL" id="GFU23392.1"/>
    </source>
</evidence>
<dbReference type="PANTHER" id="PTHR46060">
    <property type="entry name" value="MARINER MOS1 TRANSPOSASE-LIKE PROTEIN"/>
    <property type="match status" value="1"/>
</dbReference>
<gene>
    <name evidence="1" type="primary">SETMR</name>
    <name evidence="1" type="ORF">NPIL_621331</name>
</gene>
<reference evidence="1" key="1">
    <citation type="submission" date="2020-08" db="EMBL/GenBank/DDBJ databases">
        <title>Multicomponent nature underlies the extraordinary mechanical properties of spider dragline silk.</title>
        <authorList>
            <person name="Kono N."/>
            <person name="Nakamura H."/>
            <person name="Mori M."/>
            <person name="Yoshida Y."/>
            <person name="Ohtoshi R."/>
            <person name="Malay A.D."/>
            <person name="Moran D.A.P."/>
            <person name="Tomita M."/>
            <person name="Numata K."/>
            <person name="Arakawa K."/>
        </authorList>
    </citation>
    <scope>NUCLEOTIDE SEQUENCE</scope>
</reference>
<dbReference type="PANTHER" id="PTHR46060:SF1">
    <property type="entry name" value="MARINER MOS1 TRANSPOSASE-LIKE PROTEIN"/>
    <property type="match status" value="1"/>
</dbReference>
<sequence>MFLKCNTPTKIKEEVKAVYGDTAPLLITVKFWTAQFKGIRISLEDDERSGRYKNATSDDNIAKVHQMVLGDIRIKVREIAETMYMSIKCVCPILNQVLGLRELSMLWVPCLLT</sequence>
<comment type="caution">
    <text evidence="1">The sequence shown here is derived from an EMBL/GenBank/DDBJ whole genome shotgun (WGS) entry which is preliminary data.</text>
</comment>
<protein>
    <submittedName>
        <fullName evidence="1">Histone-lysine N-methyltransferase SETMAR</fullName>
    </submittedName>
</protein>